<comment type="caution">
    <text evidence="1">The sequence shown here is derived from an EMBL/GenBank/DDBJ whole genome shotgun (WGS) entry which is preliminary data.</text>
</comment>
<dbReference type="Proteomes" id="UP001314796">
    <property type="component" value="Unassembled WGS sequence"/>
</dbReference>
<accession>A0ABS2NNV7</accession>
<reference evidence="1 2" key="1">
    <citation type="submission" date="2021-01" db="EMBL/GenBank/DDBJ databases">
        <title>Genomic Encyclopedia of Type Strains, Phase IV (KMG-IV): sequencing the most valuable type-strain genomes for metagenomic binning, comparative biology and taxonomic classification.</title>
        <authorList>
            <person name="Goeker M."/>
        </authorList>
    </citation>
    <scope>NUCLEOTIDE SEQUENCE [LARGE SCALE GENOMIC DNA]</scope>
    <source>
        <strain evidence="1 2">DSM 25890</strain>
    </source>
</reference>
<dbReference type="EMBL" id="JAFBEE010000003">
    <property type="protein sequence ID" value="MBM7614259.1"/>
    <property type="molecule type" value="Genomic_DNA"/>
</dbReference>
<name>A0ABS2NNV7_9FIRM</name>
<dbReference type="RefSeq" id="WP_204400537.1">
    <property type="nucleotide sequence ID" value="NZ_JAFBEE010000003.1"/>
</dbReference>
<protein>
    <submittedName>
        <fullName evidence="1">Uncharacterized protein</fullName>
    </submittedName>
</protein>
<keyword evidence="2" id="KW-1185">Reference proteome</keyword>
<evidence type="ECO:0000313" key="1">
    <source>
        <dbReference type="EMBL" id="MBM7614259.1"/>
    </source>
</evidence>
<gene>
    <name evidence="1" type="ORF">JOC73_000770</name>
</gene>
<proteinExistence type="predicted"/>
<evidence type="ECO:0000313" key="2">
    <source>
        <dbReference type="Proteomes" id="UP001314796"/>
    </source>
</evidence>
<sequence length="156" mass="16678">MLRNNKKILLSLMTICGTVFIVGQLVYAMNQEPGSTEDPLVTLSFVEQKINEVKVYVDEKIRTTPSTGGDSLEVVNLKAGEKLIAGQGTEIILRSGAAVAIDSPGGGLSNVTAGVDIRMGEKIPMNNLLIIPRADGRGAEAQTATVFMVRGTYRIE</sequence>
<organism evidence="1 2">
    <name type="scientific">Alkaliphilus hydrothermalis</name>
    <dbReference type="NCBI Taxonomy" id="1482730"/>
    <lineage>
        <taxon>Bacteria</taxon>
        <taxon>Bacillati</taxon>
        <taxon>Bacillota</taxon>
        <taxon>Clostridia</taxon>
        <taxon>Peptostreptococcales</taxon>
        <taxon>Natronincolaceae</taxon>
        <taxon>Alkaliphilus</taxon>
    </lineage>
</organism>